<dbReference type="AlphaFoldDB" id="A0AAQ4ELY3"/>
<feature type="transmembrane region" description="Helical" evidence="1">
    <location>
        <begin position="77"/>
        <end position="97"/>
    </location>
</feature>
<dbReference type="InterPro" id="IPR050327">
    <property type="entry name" value="Proton-linked_MCT"/>
</dbReference>
<evidence type="ECO:0000313" key="2">
    <source>
        <dbReference type="EMBL" id="KAK8775720.1"/>
    </source>
</evidence>
<dbReference type="InterPro" id="IPR011701">
    <property type="entry name" value="MFS"/>
</dbReference>
<dbReference type="PANTHER" id="PTHR11360">
    <property type="entry name" value="MONOCARBOXYLATE TRANSPORTER"/>
    <property type="match status" value="1"/>
</dbReference>
<dbReference type="Proteomes" id="UP001321473">
    <property type="component" value="Unassembled WGS sequence"/>
</dbReference>
<gene>
    <name evidence="2" type="ORF">V5799_030931</name>
</gene>
<dbReference type="InterPro" id="IPR036259">
    <property type="entry name" value="MFS_trans_sf"/>
</dbReference>
<feature type="transmembrane region" description="Helical" evidence="1">
    <location>
        <begin position="103"/>
        <end position="122"/>
    </location>
</feature>
<protein>
    <recommendedName>
        <fullName evidence="4">Monocarboxylate transporter</fullName>
    </recommendedName>
</protein>
<feature type="transmembrane region" description="Helical" evidence="1">
    <location>
        <begin position="52"/>
        <end position="72"/>
    </location>
</feature>
<feature type="transmembrane region" description="Helical" evidence="1">
    <location>
        <begin position="166"/>
        <end position="185"/>
    </location>
</feature>
<dbReference type="GO" id="GO:0008028">
    <property type="term" value="F:monocarboxylic acid transmembrane transporter activity"/>
    <property type="evidence" value="ECO:0007669"/>
    <property type="project" value="TreeGrafter"/>
</dbReference>
<keyword evidence="3" id="KW-1185">Reference proteome</keyword>
<dbReference type="SUPFAM" id="SSF103473">
    <property type="entry name" value="MFS general substrate transporter"/>
    <property type="match status" value="1"/>
</dbReference>
<dbReference type="PANTHER" id="PTHR11360:SF303">
    <property type="entry name" value="MAJOR FACILITATOR SUPERFAMILY (MFS) PROFILE DOMAIN-CONTAINING PROTEIN"/>
    <property type="match status" value="1"/>
</dbReference>
<dbReference type="EMBL" id="JARKHS020013797">
    <property type="protein sequence ID" value="KAK8775720.1"/>
    <property type="molecule type" value="Genomic_DNA"/>
</dbReference>
<name>A0AAQ4ELY3_AMBAM</name>
<evidence type="ECO:0000313" key="3">
    <source>
        <dbReference type="Proteomes" id="UP001321473"/>
    </source>
</evidence>
<keyword evidence="1" id="KW-0812">Transmembrane</keyword>
<evidence type="ECO:0000256" key="1">
    <source>
        <dbReference type="SAM" id="Phobius"/>
    </source>
</evidence>
<accession>A0AAQ4ELY3</accession>
<comment type="caution">
    <text evidence="2">The sequence shown here is derived from an EMBL/GenBank/DDBJ whole genome shotgun (WGS) entry which is preliminary data.</text>
</comment>
<reference evidence="2 3" key="1">
    <citation type="journal article" date="2023" name="Arcadia Sci">
        <title>De novo assembly of a long-read Amblyomma americanum tick genome.</title>
        <authorList>
            <person name="Chou S."/>
            <person name="Poskanzer K.E."/>
            <person name="Rollins M."/>
            <person name="Thuy-Boun P.S."/>
        </authorList>
    </citation>
    <scope>NUCLEOTIDE SEQUENCE [LARGE SCALE GENOMIC DNA]</scope>
    <source>
        <strain evidence="2">F_SG_1</strain>
        <tissue evidence="2">Salivary glands</tissue>
    </source>
</reference>
<feature type="transmembrane region" description="Helical" evidence="1">
    <location>
        <begin position="134"/>
        <end position="154"/>
    </location>
</feature>
<evidence type="ECO:0008006" key="4">
    <source>
        <dbReference type="Google" id="ProtNLM"/>
    </source>
</evidence>
<organism evidence="2 3">
    <name type="scientific">Amblyomma americanum</name>
    <name type="common">Lone star tick</name>
    <dbReference type="NCBI Taxonomy" id="6943"/>
    <lineage>
        <taxon>Eukaryota</taxon>
        <taxon>Metazoa</taxon>
        <taxon>Ecdysozoa</taxon>
        <taxon>Arthropoda</taxon>
        <taxon>Chelicerata</taxon>
        <taxon>Arachnida</taxon>
        <taxon>Acari</taxon>
        <taxon>Parasitiformes</taxon>
        <taxon>Ixodida</taxon>
        <taxon>Ixodoidea</taxon>
        <taxon>Ixodidae</taxon>
        <taxon>Amblyomminae</taxon>
        <taxon>Amblyomma</taxon>
    </lineage>
</organism>
<proteinExistence type="predicted"/>
<dbReference type="Pfam" id="PF07690">
    <property type="entry name" value="MFS_1"/>
    <property type="match status" value="1"/>
</dbReference>
<keyword evidence="1" id="KW-0472">Membrane</keyword>
<dbReference type="Gene3D" id="1.20.1250.20">
    <property type="entry name" value="MFS general substrate transporter like domains"/>
    <property type="match status" value="1"/>
</dbReference>
<sequence>MALPDSRACWLVAASATLYIFFGTMLQRSEPIMYVGFMGMLKVNREKASWPPTVAIIMSQLSGPLCGVLGLWVSDRVLLVAGALLCALPVMFCALSQSLGLVIFLYGVLYGLGLACAELLPFTVVARHFVRYRGAAIGMVFVGAATSGFVFPLITEALRKALEFHTVLLILGSLELMMLFGCIFVDRVPVSDGSVSTQPASPAAEHTCANSFHTSSLAKACCADLPVIPK</sequence>
<keyword evidence="1" id="KW-1133">Transmembrane helix</keyword>